<name>A0AA40BDK1_9PEZI</name>
<reference evidence="3" key="1">
    <citation type="submission" date="2023-06" db="EMBL/GenBank/DDBJ databases">
        <title>Genome-scale phylogeny and comparative genomics of the fungal order Sordariales.</title>
        <authorList>
            <consortium name="Lawrence Berkeley National Laboratory"/>
            <person name="Hensen N."/>
            <person name="Bonometti L."/>
            <person name="Westerberg I."/>
            <person name="Brannstrom I.O."/>
            <person name="Guillou S."/>
            <person name="Cros-Aarteil S."/>
            <person name="Calhoun S."/>
            <person name="Haridas S."/>
            <person name="Kuo A."/>
            <person name="Mondo S."/>
            <person name="Pangilinan J."/>
            <person name="Riley R."/>
            <person name="Labutti K."/>
            <person name="Andreopoulos B."/>
            <person name="Lipzen A."/>
            <person name="Chen C."/>
            <person name="Yanf M."/>
            <person name="Daum C."/>
            <person name="Ng V."/>
            <person name="Clum A."/>
            <person name="Steindorff A."/>
            <person name="Ohm R."/>
            <person name="Martin F."/>
            <person name="Silar P."/>
            <person name="Natvig D."/>
            <person name="Lalanne C."/>
            <person name="Gautier V."/>
            <person name="Ament-Velasquez S.L."/>
            <person name="Kruys A."/>
            <person name="Hutchinson M.I."/>
            <person name="Powell A.J."/>
            <person name="Barry K."/>
            <person name="Miller A.N."/>
            <person name="Grigoriev I.V."/>
            <person name="Debuchy R."/>
            <person name="Gladieux P."/>
            <person name="Thoren M.H."/>
            <person name="Johannesson H."/>
        </authorList>
    </citation>
    <scope>NUCLEOTIDE SEQUENCE</scope>
    <source>
        <strain evidence="3">SMH4607-1</strain>
    </source>
</reference>
<feature type="domain" description="Ribonuclease H1 N-terminal" evidence="2">
    <location>
        <begin position="24"/>
        <end position="66"/>
    </location>
</feature>
<sequence length="135" mass="14935">MAVKERIAICQGELVHFEPTAGQKLYAVWKGKRLGFYTTWPECQAQIHRFRGNCYEAFKTWEEIEEYMNRNGAVAVMPQKPCNLSHLMSKTSLADNSSDSGDKINGGSSGLAKSKGKRPFGSKTTAKSEGGQVSR</sequence>
<proteinExistence type="predicted"/>
<feature type="region of interest" description="Disordered" evidence="1">
    <location>
        <begin position="92"/>
        <end position="135"/>
    </location>
</feature>
<protein>
    <recommendedName>
        <fullName evidence="2">Ribonuclease H1 N-terminal domain-containing protein</fullName>
    </recommendedName>
</protein>
<dbReference type="InterPro" id="IPR037056">
    <property type="entry name" value="RNase_H1_N_sf"/>
</dbReference>
<dbReference type="Proteomes" id="UP001172102">
    <property type="component" value="Unassembled WGS sequence"/>
</dbReference>
<dbReference type="InterPro" id="IPR009027">
    <property type="entry name" value="Ribosomal_bL9/RNase_H1_N"/>
</dbReference>
<comment type="caution">
    <text evidence="3">The sequence shown here is derived from an EMBL/GenBank/DDBJ whole genome shotgun (WGS) entry which is preliminary data.</text>
</comment>
<feature type="compositionally biased region" description="Polar residues" evidence="1">
    <location>
        <begin position="122"/>
        <end position="135"/>
    </location>
</feature>
<evidence type="ECO:0000259" key="2">
    <source>
        <dbReference type="Pfam" id="PF01693"/>
    </source>
</evidence>
<accession>A0AA40BDK1</accession>
<dbReference type="AlphaFoldDB" id="A0AA40BDK1"/>
<dbReference type="EMBL" id="JAUKUA010000001">
    <property type="protein sequence ID" value="KAK0732266.1"/>
    <property type="molecule type" value="Genomic_DNA"/>
</dbReference>
<evidence type="ECO:0000256" key="1">
    <source>
        <dbReference type="SAM" id="MobiDB-lite"/>
    </source>
</evidence>
<evidence type="ECO:0000313" key="3">
    <source>
        <dbReference type="EMBL" id="KAK0732266.1"/>
    </source>
</evidence>
<evidence type="ECO:0000313" key="4">
    <source>
        <dbReference type="Proteomes" id="UP001172102"/>
    </source>
</evidence>
<dbReference type="SUPFAM" id="SSF55658">
    <property type="entry name" value="L9 N-domain-like"/>
    <property type="match status" value="1"/>
</dbReference>
<organism evidence="3 4">
    <name type="scientific">Lasiosphaeris hirsuta</name>
    <dbReference type="NCBI Taxonomy" id="260670"/>
    <lineage>
        <taxon>Eukaryota</taxon>
        <taxon>Fungi</taxon>
        <taxon>Dikarya</taxon>
        <taxon>Ascomycota</taxon>
        <taxon>Pezizomycotina</taxon>
        <taxon>Sordariomycetes</taxon>
        <taxon>Sordariomycetidae</taxon>
        <taxon>Sordariales</taxon>
        <taxon>Lasiosphaeriaceae</taxon>
        <taxon>Lasiosphaeris</taxon>
    </lineage>
</organism>
<keyword evidence="4" id="KW-1185">Reference proteome</keyword>
<dbReference type="Gene3D" id="3.40.970.10">
    <property type="entry name" value="Ribonuclease H1, N-terminal domain"/>
    <property type="match status" value="1"/>
</dbReference>
<gene>
    <name evidence="3" type="ORF">B0H67DRAFT_567021</name>
</gene>
<dbReference type="InterPro" id="IPR011320">
    <property type="entry name" value="RNase_H1_N"/>
</dbReference>
<dbReference type="Pfam" id="PF01693">
    <property type="entry name" value="Cauli_VI"/>
    <property type="match status" value="1"/>
</dbReference>